<proteinExistence type="predicted"/>
<accession>A0A1G4JSP5</accession>
<sequence length="243" mass="26851">MTCPGRDSKLNSFLKLMSTMGHVPGPEGPSDRAWGKAIYVYRSVRVCRRLLMNITLSFSVVVRFGNVTCLSDGVPLRVGELGSHKRLFRKAKILRRVLLSTEAKKKKGQTLGRYAQAVGLRMAELLDSGKNKFSGPLTAPISSPGAASFETHLTPGTSRTTRRDASWSQRLNKSTGASVHVLTMLFGWTTILGLAAYHPVQKWHPHYNVCLKVYIQDRGLGVGPRIYTGLWSWGRPMDATPVV</sequence>
<gene>
    <name evidence="2" type="ORF">LADA_0G05358G</name>
</gene>
<evidence type="ECO:0000256" key="1">
    <source>
        <dbReference type="SAM" id="MobiDB-lite"/>
    </source>
</evidence>
<reference evidence="3" key="1">
    <citation type="submission" date="2016-03" db="EMBL/GenBank/DDBJ databases">
        <authorList>
            <person name="Devillers H."/>
        </authorList>
    </citation>
    <scope>NUCLEOTIDE SEQUENCE [LARGE SCALE GENOMIC DNA]</scope>
</reference>
<feature type="region of interest" description="Disordered" evidence="1">
    <location>
        <begin position="147"/>
        <end position="169"/>
    </location>
</feature>
<name>A0A1G4JSP5_9SACH</name>
<evidence type="ECO:0000313" key="3">
    <source>
        <dbReference type="Proteomes" id="UP000190274"/>
    </source>
</evidence>
<dbReference type="Proteomes" id="UP000190274">
    <property type="component" value="Chromosome G"/>
</dbReference>
<dbReference type="EMBL" id="LT598457">
    <property type="protein sequence ID" value="SCU93884.1"/>
    <property type="molecule type" value="Genomic_DNA"/>
</dbReference>
<keyword evidence="3" id="KW-1185">Reference proteome</keyword>
<organism evidence="2 3">
    <name type="scientific">Lachancea dasiensis</name>
    <dbReference type="NCBI Taxonomy" id="1072105"/>
    <lineage>
        <taxon>Eukaryota</taxon>
        <taxon>Fungi</taxon>
        <taxon>Dikarya</taxon>
        <taxon>Ascomycota</taxon>
        <taxon>Saccharomycotina</taxon>
        <taxon>Saccharomycetes</taxon>
        <taxon>Saccharomycetales</taxon>
        <taxon>Saccharomycetaceae</taxon>
        <taxon>Lachancea</taxon>
    </lineage>
</organism>
<evidence type="ECO:0000313" key="2">
    <source>
        <dbReference type="EMBL" id="SCU93884.1"/>
    </source>
</evidence>
<protein>
    <submittedName>
        <fullName evidence="2">LADA_0G05358g1_1</fullName>
    </submittedName>
</protein>
<dbReference type="AlphaFoldDB" id="A0A1G4JSP5"/>